<accession>A0A2Z4Y5B1</accession>
<dbReference type="EMBL" id="CP030759">
    <property type="protein sequence ID" value="AXA36340.1"/>
    <property type="molecule type" value="Genomic_DNA"/>
</dbReference>
<dbReference type="CDD" id="cd04732">
    <property type="entry name" value="HisA"/>
    <property type="match status" value="1"/>
</dbReference>
<protein>
    <recommendedName>
        <fullName evidence="9 11">1-(5-phosphoribosyl)-5-[(5-phosphoribosylamino)methylideneamino] imidazole-4-carboxamide isomerase</fullName>
        <ecNumber evidence="9 11">5.3.1.16</ecNumber>
    </recommendedName>
    <alternativeName>
        <fullName evidence="9">Phosphoribosylformimino-5-aminoimidazole carboxamide ribotide isomerase</fullName>
    </alternativeName>
</protein>
<feature type="active site" description="Proton acceptor" evidence="9">
    <location>
        <position position="16"/>
    </location>
</feature>
<dbReference type="InterPro" id="IPR013785">
    <property type="entry name" value="Aldolase_TIM"/>
</dbReference>
<evidence type="ECO:0000256" key="1">
    <source>
        <dbReference type="ARBA" id="ARBA00000901"/>
    </source>
</evidence>
<dbReference type="Proteomes" id="UP000262583">
    <property type="component" value="Chromosome"/>
</dbReference>
<comment type="pathway">
    <text evidence="3 9 11">Amino-acid biosynthesis; L-histidine biosynthesis; L-histidine from 5-phospho-alpha-D-ribose 1-diphosphate: step 4/9.</text>
</comment>
<evidence type="ECO:0000256" key="9">
    <source>
        <dbReference type="HAMAP-Rule" id="MF_01014"/>
    </source>
</evidence>
<dbReference type="GO" id="GO:0000105">
    <property type="term" value="P:L-histidine biosynthetic process"/>
    <property type="evidence" value="ECO:0007669"/>
    <property type="project" value="UniProtKB-UniRule"/>
</dbReference>
<keyword evidence="8 9" id="KW-0413">Isomerase</keyword>
<gene>
    <name evidence="9" type="primary">hisA</name>
    <name evidence="12" type="ORF">BRCON_1563</name>
</gene>
<evidence type="ECO:0000313" key="12">
    <source>
        <dbReference type="EMBL" id="AXA36340.1"/>
    </source>
</evidence>
<dbReference type="KEGG" id="schv:BRCON_1563"/>
<organism evidence="12 13">
    <name type="scientific">Sumerlaea chitinivorans</name>
    <dbReference type="NCBI Taxonomy" id="2250252"/>
    <lineage>
        <taxon>Bacteria</taxon>
        <taxon>Candidatus Sumerlaeota</taxon>
        <taxon>Candidatus Sumerlaeia</taxon>
        <taxon>Candidatus Sumerlaeales</taxon>
        <taxon>Candidatus Sumerlaeaceae</taxon>
        <taxon>Candidatus Sumerlaea</taxon>
    </lineage>
</organism>
<dbReference type="PANTHER" id="PTHR43090:SF2">
    <property type="entry name" value="1-(5-PHOSPHORIBOSYL)-5-[(5-PHOSPHORIBOSYLAMINO)METHYLIDENEAMINO] IMIDAZOLE-4-CARBOXAMIDE ISOMERASE"/>
    <property type="match status" value="1"/>
</dbReference>
<dbReference type="InterPro" id="IPR006063">
    <property type="entry name" value="HisA_bact_arch"/>
</dbReference>
<dbReference type="GO" id="GO:0005737">
    <property type="term" value="C:cytoplasm"/>
    <property type="evidence" value="ECO:0007669"/>
    <property type="project" value="UniProtKB-SubCell"/>
</dbReference>
<dbReference type="GO" id="GO:0003949">
    <property type="term" value="F:1-(5-phosphoribosyl)-5-[(5-phosphoribosylamino)methylideneamino]imidazole-4-carboxamide isomerase activity"/>
    <property type="evidence" value="ECO:0007669"/>
    <property type="project" value="UniProtKB-UniRule"/>
</dbReference>
<feature type="active site" description="Proton donor" evidence="9">
    <location>
        <position position="137"/>
    </location>
</feature>
<dbReference type="InterPro" id="IPR006062">
    <property type="entry name" value="His_biosynth"/>
</dbReference>
<comment type="subcellular location">
    <subcellularLocation>
        <location evidence="2 9 11">Cytoplasm</location>
    </subcellularLocation>
</comment>
<evidence type="ECO:0000256" key="2">
    <source>
        <dbReference type="ARBA" id="ARBA00004496"/>
    </source>
</evidence>
<evidence type="ECO:0000256" key="3">
    <source>
        <dbReference type="ARBA" id="ARBA00005133"/>
    </source>
</evidence>
<dbReference type="GO" id="GO:0000162">
    <property type="term" value="P:L-tryptophan biosynthetic process"/>
    <property type="evidence" value="ECO:0007669"/>
    <property type="project" value="TreeGrafter"/>
</dbReference>
<dbReference type="InterPro" id="IPR023016">
    <property type="entry name" value="HisA/PriA"/>
</dbReference>
<evidence type="ECO:0000256" key="5">
    <source>
        <dbReference type="ARBA" id="ARBA00022490"/>
    </source>
</evidence>
<evidence type="ECO:0000256" key="6">
    <source>
        <dbReference type="ARBA" id="ARBA00022605"/>
    </source>
</evidence>
<dbReference type="FunFam" id="3.20.20.70:FF:000009">
    <property type="entry name" value="1-(5-phosphoribosyl)-5-[(5-phosphoribosylamino)methylideneamino] imidazole-4-carboxamide isomerase"/>
    <property type="match status" value="1"/>
</dbReference>
<dbReference type="PANTHER" id="PTHR43090">
    <property type="entry name" value="1-(5-PHOSPHORIBOSYL)-5-[(5-PHOSPHORIBOSYLAMINO)METHYLIDENEAMINO] IMIDAZOLE-4-CARBOXAMIDE ISOMERASE"/>
    <property type="match status" value="1"/>
</dbReference>
<keyword evidence="5 9" id="KW-0963">Cytoplasm</keyword>
<dbReference type="Pfam" id="PF00977">
    <property type="entry name" value="His_biosynth"/>
    <property type="match status" value="1"/>
</dbReference>
<evidence type="ECO:0000256" key="7">
    <source>
        <dbReference type="ARBA" id="ARBA00023102"/>
    </source>
</evidence>
<dbReference type="InterPro" id="IPR011060">
    <property type="entry name" value="RibuloseP-bd_barrel"/>
</dbReference>
<dbReference type="AlphaFoldDB" id="A0A2Z4Y5B1"/>
<sequence length="255" mass="27381">MTLHASPQFQIIPAIDLMGGTCVRLEQGDAARQTRYSVPAPDVAQAYEAAGARRIHVVDLDGAFEGAPKNLATIQKIREACTVEIEVGGGIRDATTVQTLFDLGIDYVILGTKALEDPAFLTDMVAKYGSRIIVGADARNGMLATRGWTHTSAVRATDYLRELVARLGPLTVIYTDIARDGTFTSPNYDALREVLAIPKLEVIASGGVGSLDDIRGLLALNNEKLRGVIVGKALYDGRLSLADAIALIHSHRKEK</sequence>
<evidence type="ECO:0000256" key="8">
    <source>
        <dbReference type="ARBA" id="ARBA00023235"/>
    </source>
</evidence>
<evidence type="ECO:0000256" key="10">
    <source>
        <dbReference type="RuleBase" id="RU003657"/>
    </source>
</evidence>
<dbReference type="HAMAP" id="MF_01014">
    <property type="entry name" value="HisA"/>
    <property type="match status" value="1"/>
</dbReference>
<dbReference type="EC" id="5.3.1.16" evidence="9 11"/>
<keyword evidence="7 9" id="KW-0368">Histidine biosynthesis</keyword>
<dbReference type="InterPro" id="IPR044524">
    <property type="entry name" value="Isoase_HisA-like"/>
</dbReference>
<evidence type="ECO:0000256" key="4">
    <source>
        <dbReference type="ARBA" id="ARBA00009667"/>
    </source>
</evidence>
<dbReference type="Gene3D" id="3.20.20.70">
    <property type="entry name" value="Aldolase class I"/>
    <property type="match status" value="1"/>
</dbReference>
<evidence type="ECO:0000313" key="13">
    <source>
        <dbReference type="Proteomes" id="UP000262583"/>
    </source>
</evidence>
<comment type="similarity">
    <text evidence="4 9 10">Belongs to the HisA/HisF family.</text>
</comment>
<name>A0A2Z4Y5B1_SUMC1</name>
<dbReference type="SUPFAM" id="SSF51366">
    <property type="entry name" value="Ribulose-phoshate binding barrel"/>
    <property type="match status" value="1"/>
</dbReference>
<keyword evidence="6 9" id="KW-0028">Amino-acid biosynthesis</keyword>
<proteinExistence type="inferred from homology"/>
<comment type="catalytic activity">
    <reaction evidence="1 9 11">
        <text>1-(5-phospho-beta-D-ribosyl)-5-[(5-phospho-beta-D-ribosylamino)methylideneamino]imidazole-4-carboxamide = 5-[(5-phospho-1-deoxy-D-ribulos-1-ylimino)methylamino]-1-(5-phospho-beta-D-ribosyl)imidazole-4-carboxamide</text>
        <dbReference type="Rhea" id="RHEA:15469"/>
        <dbReference type="ChEBI" id="CHEBI:58435"/>
        <dbReference type="ChEBI" id="CHEBI:58525"/>
        <dbReference type="EC" id="5.3.1.16"/>
    </reaction>
</comment>
<dbReference type="UniPathway" id="UPA00031">
    <property type="reaction ID" value="UER00009"/>
</dbReference>
<reference evidence="12 13" key="1">
    <citation type="submission" date="2018-05" db="EMBL/GenBank/DDBJ databases">
        <title>A metagenomic window into the 2 km-deep terrestrial subsurface aquifer revealed taxonomically and functionally diverse microbial community comprising novel uncultured bacterial lineages.</title>
        <authorList>
            <person name="Kadnikov V.V."/>
            <person name="Mardanov A.V."/>
            <person name="Beletsky A.V."/>
            <person name="Banks D."/>
            <person name="Pimenov N.V."/>
            <person name="Frank Y.A."/>
            <person name="Karnachuk O.V."/>
            <person name="Ravin N.V."/>
        </authorList>
    </citation>
    <scope>NUCLEOTIDE SEQUENCE [LARGE SCALE GENOMIC DNA]</scope>
    <source>
        <strain evidence="12">BY</strain>
    </source>
</reference>
<evidence type="ECO:0000256" key="11">
    <source>
        <dbReference type="RuleBase" id="RU003658"/>
    </source>
</evidence>
<dbReference type="NCBIfam" id="TIGR00007">
    <property type="entry name" value="1-(5-phosphoribosyl)-5-[(5-phosphoribosylamino)methylideneamino]imidazole-4-carboxamide isomerase"/>
    <property type="match status" value="1"/>
</dbReference>